<sequence length="66" mass="7678">MFVYTSQKIKLEFEVIISVTLFIQASNINSQEYCIILQFVTIYPHSPSVTVSMQTGVIFYKQHLIF</sequence>
<gene>
    <name evidence="1" type="ORF">BVRB_004900</name>
</gene>
<protein>
    <submittedName>
        <fullName evidence="1">Uncharacterized protein</fullName>
    </submittedName>
</protein>
<dbReference type="Proteomes" id="UP000035740">
    <property type="component" value="Unassembled WGS sequence"/>
</dbReference>
<name>A0A0J8B469_BETVV</name>
<evidence type="ECO:0000313" key="2">
    <source>
        <dbReference type="Proteomes" id="UP000035740"/>
    </source>
</evidence>
<dbReference type="AlphaFoldDB" id="A0A0J8B469"/>
<dbReference type="Gramene" id="KMS95791">
    <property type="protein sequence ID" value="KMS95791"/>
    <property type="gene ID" value="BVRB_004900"/>
</dbReference>
<keyword evidence="2" id="KW-1185">Reference proteome</keyword>
<accession>A0A0J8B469</accession>
<proteinExistence type="predicted"/>
<evidence type="ECO:0000313" key="1">
    <source>
        <dbReference type="EMBL" id="KMS95791.1"/>
    </source>
</evidence>
<organism evidence="1 2">
    <name type="scientific">Beta vulgaris subsp. vulgaris</name>
    <name type="common">Beet</name>
    <dbReference type="NCBI Taxonomy" id="3555"/>
    <lineage>
        <taxon>Eukaryota</taxon>
        <taxon>Viridiplantae</taxon>
        <taxon>Streptophyta</taxon>
        <taxon>Embryophyta</taxon>
        <taxon>Tracheophyta</taxon>
        <taxon>Spermatophyta</taxon>
        <taxon>Magnoliopsida</taxon>
        <taxon>eudicotyledons</taxon>
        <taxon>Gunneridae</taxon>
        <taxon>Pentapetalae</taxon>
        <taxon>Caryophyllales</taxon>
        <taxon>Chenopodiaceae</taxon>
        <taxon>Betoideae</taxon>
        <taxon>Beta</taxon>
    </lineage>
</organism>
<reference evidence="1 2" key="1">
    <citation type="journal article" date="2014" name="Nature">
        <title>The genome of the recently domesticated crop plant sugar beet (Beta vulgaris).</title>
        <authorList>
            <person name="Dohm J.C."/>
            <person name="Minoche A.E."/>
            <person name="Holtgrawe D."/>
            <person name="Capella-Gutierrez S."/>
            <person name="Zakrzewski F."/>
            <person name="Tafer H."/>
            <person name="Rupp O."/>
            <person name="Sorensen T.R."/>
            <person name="Stracke R."/>
            <person name="Reinhardt R."/>
            <person name="Goesmann A."/>
            <person name="Kraft T."/>
            <person name="Schulz B."/>
            <person name="Stadler P.F."/>
            <person name="Schmidt T."/>
            <person name="Gabaldon T."/>
            <person name="Lehrach H."/>
            <person name="Weisshaar B."/>
            <person name="Himmelbauer H."/>
        </authorList>
    </citation>
    <scope>NUCLEOTIDE SEQUENCE [LARGE SCALE GENOMIC DNA]</scope>
    <source>
        <tissue evidence="1">Taproot</tissue>
    </source>
</reference>
<dbReference type="EMBL" id="KQ090434">
    <property type="protein sequence ID" value="KMS95791.1"/>
    <property type="molecule type" value="Genomic_DNA"/>
</dbReference>